<dbReference type="RefSeq" id="WP_308865905.1">
    <property type="nucleotide sequence ID" value="NZ_JAVFWO010000001.1"/>
</dbReference>
<dbReference type="InterPro" id="IPR001851">
    <property type="entry name" value="ABC_transp_permease"/>
</dbReference>
<feature type="region of interest" description="Disordered" evidence="8">
    <location>
        <begin position="1"/>
        <end position="20"/>
    </location>
</feature>
<dbReference type="EMBL" id="JAVFWO010000001">
    <property type="protein sequence ID" value="MDQ7876505.1"/>
    <property type="molecule type" value="Genomic_DNA"/>
</dbReference>
<feature type="transmembrane region" description="Helical" evidence="9">
    <location>
        <begin position="262"/>
        <end position="281"/>
    </location>
</feature>
<dbReference type="Pfam" id="PF02653">
    <property type="entry name" value="BPD_transp_2"/>
    <property type="match status" value="1"/>
</dbReference>
<keyword evidence="7 9" id="KW-0472">Membrane</keyword>
<proteinExistence type="predicted"/>
<dbReference type="Proteomes" id="UP001235133">
    <property type="component" value="Unassembled WGS sequence"/>
</dbReference>
<evidence type="ECO:0000256" key="1">
    <source>
        <dbReference type="ARBA" id="ARBA00004651"/>
    </source>
</evidence>
<evidence type="ECO:0000256" key="6">
    <source>
        <dbReference type="ARBA" id="ARBA00022989"/>
    </source>
</evidence>
<evidence type="ECO:0000256" key="5">
    <source>
        <dbReference type="ARBA" id="ARBA00022692"/>
    </source>
</evidence>
<organism evidence="10 11">
    <name type="scientific">Microbacterium psychrotolerans</name>
    <dbReference type="NCBI Taxonomy" id="3068321"/>
    <lineage>
        <taxon>Bacteria</taxon>
        <taxon>Bacillati</taxon>
        <taxon>Actinomycetota</taxon>
        <taxon>Actinomycetes</taxon>
        <taxon>Micrococcales</taxon>
        <taxon>Microbacteriaceae</taxon>
        <taxon>Microbacterium</taxon>
    </lineage>
</organism>
<reference evidence="10 11" key="1">
    <citation type="submission" date="2023-08" db="EMBL/GenBank/DDBJ databases">
        <title>Microbacterium psychrotolerans sp. nov., a psychrotolerant bacterium isolated from soil in Heilongjiang Province, China.</title>
        <authorList>
            <person name="An P."/>
            <person name="Zhao D."/>
            <person name="Xiang H."/>
        </authorList>
    </citation>
    <scope>NUCLEOTIDE SEQUENCE [LARGE SCALE GENOMIC DNA]</scope>
    <source>
        <strain evidence="10 11">QXD-8</strain>
    </source>
</reference>
<evidence type="ECO:0000313" key="11">
    <source>
        <dbReference type="Proteomes" id="UP001235133"/>
    </source>
</evidence>
<keyword evidence="5 9" id="KW-0812">Transmembrane</keyword>
<name>A0ABU0YVZ5_9MICO</name>
<gene>
    <name evidence="10" type="ORF">Q9R08_00805</name>
</gene>
<evidence type="ECO:0000256" key="9">
    <source>
        <dbReference type="SAM" id="Phobius"/>
    </source>
</evidence>
<protein>
    <submittedName>
        <fullName evidence="10">ABC transporter permease</fullName>
    </submittedName>
</protein>
<keyword evidence="2" id="KW-0813">Transport</keyword>
<feature type="compositionally biased region" description="Low complexity" evidence="8">
    <location>
        <begin position="1"/>
        <end position="15"/>
    </location>
</feature>
<keyword evidence="6 9" id="KW-1133">Transmembrane helix</keyword>
<evidence type="ECO:0000256" key="2">
    <source>
        <dbReference type="ARBA" id="ARBA00022448"/>
    </source>
</evidence>
<feature type="transmembrane region" description="Helical" evidence="9">
    <location>
        <begin position="36"/>
        <end position="56"/>
    </location>
</feature>
<evidence type="ECO:0000256" key="3">
    <source>
        <dbReference type="ARBA" id="ARBA00022475"/>
    </source>
</evidence>
<feature type="transmembrane region" description="Helical" evidence="9">
    <location>
        <begin position="317"/>
        <end position="336"/>
    </location>
</feature>
<accession>A0ABU0YVZ5</accession>
<dbReference type="CDD" id="cd06579">
    <property type="entry name" value="TM_PBP1_transp_AraH_like"/>
    <property type="match status" value="1"/>
</dbReference>
<dbReference type="PANTHER" id="PTHR32196:SF21">
    <property type="entry name" value="ABC TRANSPORTER PERMEASE PROTEIN YPHD-RELATED"/>
    <property type="match status" value="1"/>
</dbReference>
<comment type="caution">
    <text evidence="10">The sequence shown here is derived from an EMBL/GenBank/DDBJ whole genome shotgun (WGS) entry which is preliminary data.</text>
</comment>
<feature type="transmembrane region" description="Helical" evidence="9">
    <location>
        <begin position="90"/>
        <end position="108"/>
    </location>
</feature>
<evidence type="ECO:0000256" key="8">
    <source>
        <dbReference type="SAM" id="MobiDB-lite"/>
    </source>
</evidence>
<evidence type="ECO:0000313" key="10">
    <source>
        <dbReference type="EMBL" id="MDQ7876505.1"/>
    </source>
</evidence>
<feature type="transmembrane region" description="Helical" evidence="9">
    <location>
        <begin position="62"/>
        <end position="83"/>
    </location>
</feature>
<feature type="transmembrane region" description="Helical" evidence="9">
    <location>
        <begin position="182"/>
        <end position="203"/>
    </location>
</feature>
<keyword evidence="11" id="KW-1185">Reference proteome</keyword>
<evidence type="ECO:0000256" key="4">
    <source>
        <dbReference type="ARBA" id="ARBA00022519"/>
    </source>
</evidence>
<keyword evidence="3" id="KW-1003">Cell membrane</keyword>
<feature type="transmembrane region" description="Helical" evidence="9">
    <location>
        <begin position="141"/>
        <end position="162"/>
    </location>
</feature>
<dbReference type="PANTHER" id="PTHR32196">
    <property type="entry name" value="ABC TRANSPORTER PERMEASE PROTEIN YPHD-RELATED-RELATED"/>
    <property type="match status" value="1"/>
</dbReference>
<keyword evidence="4" id="KW-0997">Cell inner membrane</keyword>
<feature type="transmembrane region" description="Helical" evidence="9">
    <location>
        <begin position="288"/>
        <end position="305"/>
    </location>
</feature>
<evidence type="ECO:0000256" key="7">
    <source>
        <dbReference type="ARBA" id="ARBA00023136"/>
    </source>
</evidence>
<sequence>MTTTATKTAPTSTPAVGAAPNGPPSLLKRLGEPRWYGFYALVAIVVLFSVLLPSTYPTVSNVTAIFSNEAVGLILAVGMLIPIVAGYFDLSLASVLTLSMIVSIGMFQFFEAPTWVACVAGVLTGSFVGLLNGFSVAWLKINSMVATLATGSIALGIALWWTNGSIFALNVPEGFRALGGRVGGVPLPVIYAVVICVVVWWLLEKTPTGRYLYAMGDSNDAARLAGLPTQGLTVASFVASGTVAGIAGVAEAAILGSGNPQVGAGFLLPAFAAVFLGAAIYTIGRYNVVGTIVAVLVLAALVAGLQQFGLPFYIESLLKGLVLLAAVAFTSGRFSALSKPRK</sequence>
<feature type="transmembrane region" description="Helical" evidence="9">
    <location>
        <begin position="224"/>
        <end position="250"/>
    </location>
</feature>
<comment type="subcellular location">
    <subcellularLocation>
        <location evidence="1">Cell membrane</location>
        <topology evidence="1">Multi-pass membrane protein</topology>
    </subcellularLocation>
</comment>
<feature type="transmembrane region" description="Helical" evidence="9">
    <location>
        <begin position="114"/>
        <end position="134"/>
    </location>
</feature>